<dbReference type="SUPFAM" id="SSF53448">
    <property type="entry name" value="Nucleotide-diphospho-sugar transferases"/>
    <property type="match status" value="1"/>
</dbReference>
<evidence type="ECO:0000259" key="1">
    <source>
        <dbReference type="Pfam" id="PF00483"/>
    </source>
</evidence>
<dbReference type="SUPFAM" id="SSF51182">
    <property type="entry name" value="RmlC-like cupins"/>
    <property type="match status" value="1"/>
</dbReference>
<dbReference type="EMBL" id="QTTN01000030">
    <property type="protein sequence ID" value="REE70488.1"/>
    <property type="molecule type" value="Genomic_DNA"/>
</dbReference>
<dbReference type="InterPro" id="IPR005835">
    <property type="entry name" value="NTP_transferase_dom"/>
</dbReference>
<feature type="domain" description="Nucleotidyl transferase" evidence="1">
    <location>
        <begin position="4"/>
        <end position="284"/>
    </location>
</feature>
<comment type="caution">
    <text evidence="3">The sequence shown here is derived from an EMBL/GenBank/DDBJ whole genome shotgun (WGS) entry which is preliminary data.</text>
</comment>
<keyword evidence="3" id="KW-0808">Transferase</keyword>
<dbReference type="CDD" id="cd02213">
    <property type="entry name" value="cupin_PMI_typeII_C"/>
    <property type="match status" value="1"/>
</dbReference>
<evidence type="ECO:0000313" key="3">
    <source>
        <dbReference type="EMBL" id="REE70488.1"/>
    </source>
</evidence>
<dbReference type="Pfam" id="PF00483">
    <property type="entry name" value="NTP_transferase"/>
    <property type="match status" value="1"/>
</dbReference>
<organism evidence="3 4">
    <name type="scientific">Paenibacillus taihuensis</name>
    <dbReference type="NCBI Taxonomy" id="1156355"/>
    <lineage>
        <taxon>Bacteria</taxon>
        <taxon>Bacillati</taxon>
        <taxon>Bacillota</taxon>
        <taxon>Bacilli</taxon>
        <taxon>Bacillales</taxon>
        <taxon>Paenibacillaceae</taxon>
        <taxon>Paenibacillus</taxon>
    </lineage>
</organism>
<protein>
    <submittedName>
        <fullName evidence="3">Mannose-1-phosphate guanylyltransferase</fullName>
    </submittedName>
</protein>
<evidence type="ECO:0000313" key="4">
    <source>
        <dbReference type="Proteomes" id="UP000256304"/>
    </source>
</evidence>
<name>A0A3D9QX36_9BACL</name>
<dbReference type="GO" id="GO:0004475">
    <property type="term" value="F:mannose-1-phosphate guanylyltransferase (GTP) activity"/>
    <property type="evidence" value="ECO:0007669"/>
    <property type="project" value="TreeGrafter"/>
</dbReference>
<dbReference type="Gene3D" id="2.60.120.10">
    <property type="entry name" value="Jelly Rolls"/>
    <property type="match status" value="1"/>
</dbReference>
<accession>A0A3D9QX36</accession>
<dbReference type="Gene3D" id="3.90.550.10">
    <property type="entry name" value="Spore Coat Polysaccharide Biosynthesis Protein SpsA, Chain A"/>
    <property type="match status" value="1"/>
</dbReference>
<dbReference type="PANTHER" id="PTHR46390">
    <property type="entry name" value="MANNOSE-1-PHOSPHATE GUANYLYLTRANSFERASE"/>
    <property type="match status" value="1"/>
</dbReference>
<dbReference type="Pfam" id="PF07883">
    <property type="entry name" value="Cupin_2"/>
    <property type="match status" value="1"/>
</dbReference>
<sequence>MRIVLLCGGSGKRLWPLSNEVRSKIFLKLLPANASNAGNAEPSKESMIQRVCRQLEEAGLLTFASVVAHRSQAEITLHHIGNRIPFIAEPHRRGTFSAIALAGAYLHAKQLAELDETICVIPADLYADVDFLSTLCQFPSVLAASGAELALLGVKPKHPSTQFGYIVPKPTKQSDPALVSDAASAAPSAGYAMVEQFTEKPDEATAARLIDRDAMWNCGIFAFSLQFLLDTMVRKALPTDYDELLACYEQLPEQSFDVEVVEKIAAAAVIPYQREWKDLGDWNVLPHYLGSGDSNVVGAGSVSDDSTGTHIVNELQQPIHVIGVPNVIVAASADGILVAHKQAANRIKSLRQDGQRPMYGEERWGSYSVLDYTLPGQQPQTVTRMIEMLPLKHTSYHAHQQREECWTILSGTGEFIMEAVKRQVQAGDMLRIPAGAKHAIRASSALAYIEVQIGTEIAEGDVLQVTADWDSILRSCKQDGDDPFSTKT</sequence>
<feature type="domain" description="Cupin type-2" evidence="2">
    <location>
        <begin position="390"/>
        <end position="444"/>
    </location>
</feature>
<reference evidence="3 4" key="1">
    <citation type="submission" date="2018-08" db="EMBL/GenBank/DDBJ databases">
        <title>Genomic Encyclopedia of Type Strains, Phase III (KMG-III): the genomes of soil and plant-associated and newly described type strains.</title>
        <authorList>
            <person name="Whitman W."/>
        </authorList>
    </citation>
    <scope>NUCLEOTIDE SEQUENCE [LARGE SCALE GENOMIC DNA]</scope>
    <source>
        <strain evidence="3 4">CGMCC 1.10966</strain>
    </source>
</reference>
<dbReference type="InterPro" id="IPR011051">
    <property type="entry name" value="RmlC_Cupin_sf"/>
</dbReference>
<dbReference type="Proteomes" id="UP000256304">
    <property type="component" value="Unassembled WGS sequence"/>
</dbReference>
<proteinExistence type="predicted"/>
<dbReference type="InterPro" id="IPR014710">
    <property type="entry name" value="RmlC-like_jellyroll"/>
</dbReference>
<evidence type="ECO:0000259" key="2">
    <source>
        <dbReference type="Pfam" id="PF07883"/>
    </source>
</evidence>
<keyword evidence="3" id="KW-0548">Nucleotidyltransferase</keyword>
<dbReference type="AlphaFoldDB" id="A0A3D9QX36"/>
<dbReference type="OrthoDB" id="9806359at2"/>
<dbReference type="InterPro" id="IPR013096">
    <property type="entry name" value="Cupin_2"/>
</dbReference>
<gene>
    <name evidence="3" type="ORF">A8990_13042</name>
</gene>
<dbReference type="PANTHER" id="PTHR46390:SF1">
    <property type="entry name" value="MANNOSE-1-PHOSPHATE GUANYLYLTRANSFERASE"/>
    <property type="match status" value="1"/>
</dbReference>
<dbReference type="InterPro" id="IPR051161">
    <property type="entry name" value="Mannose-6P_isomerase_type2"/>
</dbReference>
<dbReference type="RefSeq" id="WP_116191143.1">
    <property type="nucleotide sequence ID" value="NZ_QTTN01000030.1"/>
</dbReference>
<dbReference type="GO" id="GO:0009298">
    <property type="term" value="P:GDP-mannose biosynthetic process"/>
    <property type="evidence" value="ECO:0007669"/>
    <property type="project" value="TreeGrafter"/>
</dbReference>
<keyword evidence="4" id="KW-1185">Reference proteome</keyword>
<dbReference type="InterPro" id="IPR029044">
    <property type="entry name" value="Nucleotide-diphossugar_trans"/>
</dbReference>